<evidence type="ECO:0000256" key="1">
    <source>
        <dbReference type="ARBA" id="ARBA00004162"/>
    </source>
</evidence>
<evidence type="ECO:0000313" key="27">
    <source>
        <dbReference type="Proteomes" id="UP000634136"/>
    </source>
</evidence>
<evidence type="ECO:0000256" key="2">
    <source>
        <dbReference type="ARBA" id="ARBA00004479"/>
    </source>
</evidence>
<dbReference type="PROSITE" id="PS50011">
    <property type="entry name" value="PROTEIN_KINASE_DOM"/>
    <property type="match status" value="1"/>
</dbReference>
<evidence type="ECO:0000256" key="14">
    <source>
        <dbReference type="ARBA" id="ARBA00022777"/>
    </source>
</evidence>
<evidence type="ECO:0000313" key="26">
    <source>
        <dbReference type="EMBL" id="KAF7825813.1"/>
    </source>
</evidence>
<evidence type="ECO:0000256" key="4">
    <source>
        <dbReference type="ARBA" id="ARBA00012513"/>
    </source>
</evidence>
<dbReference type="Pfam" id="PF00560">
    <property type="entry name" value="LRR_1"/>
    <property type="match status" value="4"/>
</dbReference>
<dbReference type="InterPro" id="IPR000719">
    <property type="entry name" value="Prot_kinase_dom"/>
</dbReference>
<evidence type="ECO:0000256" key="21">
    <source>
        <dbReference type="ARBA" id="ARBA00048679"/>
    </source>
</evidence>
<keyword evidence="13 22" id="KW-0547">Nucleotide-binding</keyword>
<evidence type="ECO:0000256" key="23">
    <source>
        <dbReference type="SAM" id="Coils"/>
    </source>
</evidence>
<dbReference type="FunFam" id="1.10.510.10:FF:000358">
    <property type="entry name" value="Putative leucine-rich repeat receptor-like serine/threonine-protein kinase"/>
    <property type="match status" value="1"/>
</dbReference>
<evidence type="ECO:0000256" key="5">
    <source>
        <dbReference type="ARBA" id="ARBA00022475"/>
    </source>
</evidence>
<dbReference type="SMART" id="SM00369">
    <property type="entry name" value="LRR_TYP"/>
    <property type="match status" value="8"/>
</dbReference>
<dbReference type="PANTHER" id="PTHR27008">
    <property type="entry name" value="OS04G0122200 PROTEIN"/>
    <property type="match status" value="1"/>
</dbReference>
<dbReference type="InterPro" id="IPR001611">
    <property type="entry name" value="Leu-rich_rpt"/>
</dbReference>
<evidence type="ECO:0000256" key="6">
    <source>
        <dbReference type="ARBA" id="ARBA00022527"/>
    </source>
</evidence>
<dbReference type="AlphaFoldDB" id="A0A834WLZ4"/>
<dbReference type="Gene3D" id="3.30.200.20">
    <property type="entry name" value="Phosphorylase Kinase, domain 1"/>
    <property type="match status" value="1"/>
</dbReference>
<evidence type="ECO:0000256" key="19">
    <source>
        <dbReference type="ARBA" id="ARBA00023180"/>
    </source>
</evidence>
<name>A0A834WLZ4_9FABA</name>
<dbReference type="OrthoDB" id="676979at2759"/>
<keyword evidence="5" id="KW-1003">Cell membrane</keyword>
<keyword evidence="6" id="KW-0723">Serine/threonine-protein kinase</keyword>
<accession>A0A834WLZ4</accession>
<keyword evidence="18 26" id="KW-0675">Receptor</keyword>
<evidence type="ECO:0000259" key="25">
    <source>
        <dbReference type="PROSITE" id="PS50011"/>
    </source>
</evidence>
<keyword evidence="11" id="KW-0732">Signal</keyword>
<protein>
    <recommendedName>
        <fullName evidence="4">non-specific serine/threonine protein kinase</fullName>
        <ecNumber evidence="4">2.7.11.1</ecNumber>
    </recommendedName>
</protein>
<dbReference type="InterPro" id="IPR013210">
    <property type="entry name" value="LRR_N_plant-typ"/>
</dbReference>
<dbReference type="Proteomes" id="UP000634136">
    <property type="component" value="Unassembled WGS sequence"/>
</dbReference>
<evidence type="ECO:0000256" key="18">
    <source>
        <dbReference type="ARBA" id="ARBA00023170"/>
    </source>
</evidence>
<dbReference type="InterPro" id="IPR017441">
    <property type="entry name" value="Protein_kinase_ATP_BS"/>
</dbReference>
<sequence>MEPHTDSSSSEADEGEFFDEASIVSFFDNEEGLLIEQLEKEYEEQERDQKMRLDDGLEGVASLLGMDVHESNMNVNSKGILAMPDEGHMTHETLLWLQHMRAASALGNESDYLALLKFHESISNDPNQILSSWNTSNHFCNWHGVTCSHKHQRVTELKLEGYGLCGTISPHVGNLSFLRNLSLGINNFHGEIPAELGGLFRLKNLNLSDNAFTGKIPINLTACTQLRYLCLSENKLIGIIPNEIHSLRKLEKLYLYTNNLTGYIPASMWNLSSLEHLSMGENNLEGSISEEIGHLKILVFLSIDENRFSGALPFSLYNMSSLIVISAALNQLNGTRLPNNMFSALFNLQRFEISRSQVAGSIPTSITNSSSLQMFDISYNYFVGKVPSLGNLKDLQWINLAGNNLGSSSNTDLDFIRSLQNCSQLQVLSLSLNNFGGILPNSITNLTTQLSALYLGGNHIHGTIPATLGKYTNLAVLGMESNHFTGTIPASFGKLHKMQIFKLWTNQLSGAIPSSLGNLSELVELDFSENKLEGKIPPIFGKLKYLTSLDLSKNNLSGAVPLQIFRLSSLSKLLNLSHNSLNGSLPIEVGNLKALGTLDISENDLSGAIPRTIGECTGMEYLYLQGNLLNGIMPSSLASLKGLIHLDLSQNNLSGSIPTDLQNILVLEYLNVSFNMLDGEVPTEGVFRNASAISVAGNNKLCGGIPKLHLSPCPVKFNKKSKHHNLKLMVIIICVVVCVGLLFSSILAIYWRTKRNKTSSSNSPTIDQLAMVSYQNLHNATEGFSIVNLIGSGSFGSVYKGRIESEDKLVAIKVLNLQKKGAHKGFISECNALKNIRHRNLIKILTCCSSIDYKGQEFKALVFEYMSNGSLEEWLHTGAESLDQPRTLGLDRRLNILYDVASALHYLHFECEQPVVHCDLKPSNILLDDDMAAHVSDFGLARLLSTLNGISQKQSSTTGIKGTIGYAPPGIIYYYIISIETLQHMHVSEYGTGSEVSTQGDVYSFGILVLEMLTGRRPSEDMFEDGHDLRSYVRTAYPNNLLEIVDSTLLRNQIEPATAVAEEINMEELIPMQPNEEKAIISLFGIGLACSVESPKERLNMMDVTRELNQIKNAFHSHG</sequence>
<evidence type="ECO:0000256" key="13">
    <source>
        <dbReference type="ARBA" id="ARBA00022741"/>
    </source>
</evidence>
<feature type="binding site" evidence="22">
    <location>
        <position position="813"/>
    </location>
    <ligand>
        <name>ATP</name>
        <dbReference type="ChEBI" id="CHEBI:30616"/>
    </ligand>
</feature>
<evidence type="ECO:0000256" key="7">
    <source>
        <dbReference type="ARBA" id="ARBA00022553"/>
    </source>
</evidence>
<evidence type="ECO:0000256" key="24">
    <source>
        <dbReference type="SAM" id="Phobius"/>
    </source>
</evidence>
<gene>
    <name evidence="26" type="ORF">G2W53_016977</name>
</gene>
<keyword evidence="27" id="KW-1185">Reference proteome</keyword>
<keyword evidence="16 24" id="KW-1133">Transmembrane helix</keyword>
<dbReference type="InterPro" id="IPR011009">
    <property type="entry name" value="Kinase-like_dom_sf"/>
</dbReference>
<comment type="subcellular location">
    <subcellularLocation>
        <location evidence="1">Cell membrane</location>
        <topology evidence="1">Single-pass membrane protein</topology>
    </subcellularLocation>
    <subcellularLocation>
        <location evidence="2">Membrane</location>
        <topology evidence="2">Single-pass type I membrane protein</topology>
    </subcellularLocation>
</comment>
<dbReference type="EMBL" id="JAAIUW010000006">
    <property type="protein sequence ID" value="KAF7825813.1"/>
    <property type="molecule type" value="Genomic_DNA"/>
</dbReference>
<keyword evidence="7" id="KW-0597">Phosphoprotein</keyword>
<evidence type="ECO:0000256" key="3">
    <source>
        <dbReference type="ARBA" id="ARBA00008684"/>
    </source>
</evidence>
<evidence type="ECO:0000256" key="17">
    <source>
        <dbReference type="ARBA" id="ARBA00023136"/>
    </source>
</evidence>
<comment type="similarity">
    <text evidence="3">Belongs to the protein kinase superfamily. Ser/Thr protein kinase family.</text>
</comment>
<keyword evidence="23" id="KW-0175">Coiled coil</keyword>
<dbReference type="FunFam" id="3.80.10.10:FF:000288">
    <property type="entry name" value="LRR receptor-like serine/threonine-protein kinase EFR"/>
    <property type="match status" value="1"/>
</dbReference>
<feature type="coiled-coil region" evidence="23">
    <location>
        <begin position="28"/>
        <end position="55"/>
    </location>
</feature>
<dbReference type="Gene3D" id="1.10.510.10">
    <property type="entry name" value="Transferase(Phosphotransferase) domain 1"/>
    <property type="match status" value="1"/>
</dbReference>
<dbReference type="PROSITE" id="PS00107">
    <property type="entry name" value="PROTEIN_KINASE_ATP"/>
    <property type="match status" value="1"/>
</dbReference>
<evidence type="ECO:0000256" key="8">
    <source>
        <dbReference type="ARBA" id="ARBA00022614"/>
    </source>
</evidence>
<feature type="domain" description="Protein kinase" evidence="25">
    <location>
        <begin position="784"/>
        <end position="1119"/>
    </location>
</feature>
<dbReference type="PROSITE" id="PS00108">
    <property type="entry name" value="PROTEIN_KINASE_ST"/>
    <property type="match status" value="1"/>
</dbReference>
<keyword evidence="17 24" id="KW-0472">Membrane</keyword>
<dbReference type="InterPro" id="IPR008271">
    <property type="entry name" value="Ser/Thr_kinase_AS"/>
</dbReference>
<dbReference type="InterPro" id="IPR032675">
    <property type="entry name" value="LRR_dom_sf"/>
</dbReference>
<dbReference type="GO" id="GO:0005524">
    <property type="term" value="F:ATP binding"/>
    <property type="evidence" value="ECO:0007669"/>
    <property type="project" value="UniProtKB-UniRule"/>
</dbReference>
<dbReference type="EC" id="2.7.11.1" evidence="4"/>
<keyword evidence="10 24" id="KW-0812">Transmembrane</keyword>
<dbReference type="GO" id="GO:0005886">
    <property type="term" value="C:plasma membrane"/>
    <property type="evidence" value="ECO:0007669"/>
    <property type="project" value="UniProtKB-SubCell"/>
</dbReference>
<evidence type="ECO:0000256" key="11">
    <source>
        <dbReference type="ARBA" id="ARBA00022729"/>
    </source>
</evidence>
<dbReference type="GO" id="GO:0004674">
    <property type="term" value="F:protein serine/threonine kinase activity"/>
    <property type="evidence" value="ECO:0007669"/>
    <property type="project" value="UniProtKB-KW"/>
</dbReference>
<comment type="catalytic activity">
    <reaction evidence="20">
        <text>L-threonyl-[protein] + ATP = O-phospho-L-threonyl-[protein] + ADP + H(+)</text>
        <dbReference type="Rhea" id="RHEA:46608"/>
        <dbReference type="Rhea" id="RHEA-COMP:11060"/>
        <dbReference type="Rhea" id="RHEA-COMP:11605"/>
        <dbReference type="ChEBI" id="CHEBI:15378"/>
        <dbReference type="ChEBI" id="CHEBI:30013"/>
        <dbReference type="ChEBI" id="CHEBI:30616"/>
        <dbReference type="ChEBI" id="CHEBI:61977"/>
        <dbReference type="ChEBI" id="CHEBI:456216"/>
        <dbReference type="EC" id="2.7.11.1"/>
    </reaction>
</comment>
<evidence type="ECO:0000256" key="15">
    <source>
        <dbReference type="ARBA" id="ARBA00022840"/>
    </source>
</evidence>
<dbReference type="Pfam" id="PF08263">
    <property type="entry name" value="LRRNT_2"/>
    <property type="match status" value="1"/>
</dbReference>
<evidence type="ECO:0000256" key="12">
    <source>
        <dbReference type="ARBA" id="ARBA00022737"/>
    </source>
</evidence>
<evidence type="ECO:0000256" key="16">
    <source>
        <dbReference type="ARBA" id="ARBA00022989"/>
    </source>
</evidence>
<dbReference type="Pfam" id="PF13855">
    <property type="entry name" value="LRR_8"/>
    <property type="match status" value="2"/>
</dbReference>
<dbReference type="SUPFAM" id="SSF52058">
    <property type="entry name" value="L domain-like"/>
    <property type="match status" value="2"/>
</dbReference>
<comment type="caution">
    <text evidence="26">The sequence shown here is derived from an EMBL/GenBank/DDBJ whole genome shotgun (WGS) entry which is preliminary data.</text>
</comment>
<dbReference type="PANTHER" id="PTHR27008:SF592">
    <property type="entry name" value="LEUCINE-RICH REPEAT RECEPTOR-LIKE PROTEIN KINASE FAMILY PROTEIN-RELATED"/>
    <property type="match status" value="1"/>
</dbReference>
<dbReference type="SMART" id="SM00220">
    <property type="entry name" value="S_TKc"/>
    <property type="match status" value="1"/>
</dbReference>
<dbReference type="Gene3D" id="3.80.10.10">
    <property type="entry name" value="Ribonuclease Inhibitor"/>
    <property type="match status" value="4"/>
</dbReference>
<evidence type="ECO:0000256" key="20">
    <source>
        <dbReference type="ARBA" id="ARBA00047899"/>
    </source>
</evidence>
<keyword evidence="8" id="KW-0433">Leucine-rich repeat</keyword>
<keyword evidence="19" id="KW-0325">Glycoprotein</keyword>
<keyword evidence="12" id="KW-0677">Repeat</keyword>
<dbReference type="SUPFAM" id="SSF56112">
    <property type="entry name" value="Protein kinase-like (PK-like)"/>
    <property type="match status" value="1"/>
</dbReference>
<comment type="catalytic activity">
    <reaction evidence="21">
        <text>L-seryl-[protein] + ATP = O-phospho-L-seryl-[protein] + ADP + H(+)</text>
        <dbReference type="Rhea" id="RHEA:17989"/>
        <dbReference type="Rhea" id="RHEA-COMP:9863"/>
        <dbReference type="Rhea" id="RHEA-COMP:11604"/>
        <dbReference type="ChEBI" id="CHEBI:15378"/>
        <dbReference type="ChEBI" id="CHEBI:29999"/>
        <dbReference type="ChEBI" id="CHEBI:30616"/>
        <dbReference type="ChEBI" id="CHEBI:83421"/>
        <dbReference type="ChEBI" id="CHEBI:456216"/>
        <dbReference type="EC" id="2.7.11.1"/>
    </reaction>
</comment>
<dbReference type="Pfam" id="PF00069">
    <property type="entry name" value="Pkinase"/>
    <property type="match status" value="1"/>
</dbReference>
<feature type="transmembrane region" description="Helical" evidence="24">
    <location>
        <begin position="728"/>
        <end position="751"/>
    </location>
</feature>
<keyword evidence="9" id="KW-0808">Transferase</keyword>
<reference evidence="26" key="1">
    <citation type="submission" date="2020-09" db="EMBL/GenBank/DDBJ databases">
        <title>Genome-Enabled Discovery of Anthraquinone Biosynthesis in Senna tora.</title>
        <authorList>
            <person name="Kang S.-H."/>
            <person name="Pandey R.P."/>
            <person name="Lee C.-M."/>
            <person name="Sim J.-S."/>
            <person name="Jeong J.-T."/>
            <person name="Choi B.-S."/>
            <person name="Jung M."/>
            <person name="Ginzburg D."/>
            <person name="Zhao K."/>
            <person name="Won S.Y."/>
            <person name="Oh T.-J."/>
            <person name="Yu Y."/>
            <person name="Kim N.-H."/>
            <person name="Lee O.R."/>
            <person name="Lee T.-H."/>
            <person name="Bashyal P."/>
            <person name="Kim T.-S."/>
            <person name="Lee W.-H."/>
            <person name="Kawkins C."/>
            <person name="Kim C.-K."/>
            <person name="Kim J.S."/>
            <person name="Ahn B.O."/>
            <person name="Rhee S.Y."/>
            <person name="Sohng J.K."/>
        </authorList>
    </citation>
    <scope>NUCLEOTIDE SEQUENCE</scope>
    <source>
        <tissue evidence="26">Leaf</tissue>
    </source>
</reference>
<proteinExistence type="inferred from homology"/>
<keyword evidence="15 22" id="KW-0067">ATP-binding</keyword>
<evidence type="ECO:0000256" key="9">
    <source>
        <dbReference type="ARBA" id="ARBA00022679"/>
    </source>
</evidence>
<dbReference type="FunFam" id="3.80.10.10:FF:000095">
    <property type="entry name" value="LRR receptor-like serine/threonine-protein kinase GSO1"/>
    <property type="match status" value="1"/>
</dbReference>
<evidence type="ECO:0000256" key="10">
    <source>
        <dbReference type="ARBA" id="ARBA00022692"/>
    </source>
</evidence>
<evidence type="ECO:0000256" key="22">
    <source>
        <dbReference type="PROSITE-ProRule" id="PRU10141"/>
    </source>
</evidence>
<dbReference type="FunFam" id="3.30.200.20:FF:000432">
    <property type="entry name" value="LRR receptor-like serine/threonine-protein kinase EFR"/>
    <property type="match status" value="1"/>
</dbReference>
<dbReference type="InterPro" id="IPR051809">
    <property type="entry name" value="Plant_receptor-like_S/T_kinase"/>
</dbReference>
<keyword evidence="14 26" id="KW-0418">Kinase</keyword>
<dbReference type="InterPro" id="IPR003591">
    <property type="entry name" value="Leu-rich_rpt_typical-subtyp"/>
</dbReference>
<organism evidence="26 27">
    <name type="scientific">Senna tora</name>
    <dbReference type="NCBI Taxonomy" id="362788"/>
    <lineage>
        <taxon>Eukaryota</taxon>
        <taxon>Viridiplantae</taxon>
        <taxon>Streptophyta</taxon>
        <taxon>Embryophyta</taxon>
        <taxon>Tracheophyta</taxon>
        <taxon>Spermatophyta</taxon>
        <taxon>Magnoliopsida</taxon>
        <taxon>eudicotyledons</taxon>
        <taxon>Gunneridae</taxon>
        <taxon>Pentapetalae</taxon>
        <taxon>rosids</taxon>
        <taxon>fabids</taxon>
        <taxon>Fabales</taxon>
        <taxon>Fabaceae</taxon>
        <taxon>Caesalpinioideae</taxon>
        <taxon>Cassia clade</taxon>
        <taxon>Senna</taxon>
    </lineage>
</organism>